<organism evidence="3 4">
    <name type="scientific">Sporisorium scitamineum</name>
    <dbReference type="NCBI Taxonomy" id="49012"/>
    <lineage>
        <taxon>Eukaryota</taxon>
        <taxon>Fungi</taxon>
        <taxon>Dikarya</taxon>
        <taxon>Basidiomycota</taxon>
        <taxon>Ustilaginomycotina</taxon>
        <taxon>Ustilaginomycetes</taxon>
        <taxon>Ustilaginales</taxon>
        <taxon>Ustilaginaceae</taxon>
        <taxon>Sporisorium</taxon>
    </lineage>
</organism>
<accession>A0A0F7S392</accession>
<protein>
    <recommendedName>
        <fullName evidence="2">DUF4211 domain-containing protein</fullName>
    </recommendedName>
</protein>
<feature type="compositionally biased region" description="Basic residues" evidence="1">
    <location>
        <begin position="78"/>
        <end position="88"/>
    </location>
</feature>
<feature type="compositionally biased region" description="Acidic residues" evidence="1">
    <location>
        <begin position="311"/>
        <end position="332"/>
    </location>
</feature>
<proteinExistence type="predicted"/>
<dbReference type="Pfam" id="PF13926">
    <property type="entry name" value="DUF4211"/>
    <property type="match status" value="1"/>
</dbReference>
<feature type="region of interest" description="Disordered" evidence="1">
    <location>
        <begin position="303"/>
        <end position="348"/>
    </location>
</feature>
<feature type="compositionally biased region" description="Basic and acidic residues" evidence="1">
    <location>
        <begin position="333"/>
        <end position="348"/>
    </location>
</feature>
<sequence length="429" mass="48430">MFLGTSDAAPSNQVESQEEDNAPLFVENASDEEDMLRNEAPLRSQASQRPRIKSSPTYGDRIAQGSSKDHVRSSTPRPAKRARRRGRNAAKASARALTKKDLPRNANDWEMVEYDEGFQPEDEVVASPTKPKPSQSQLASHLGRRRFERDADGRIRLIPISADAPAGTSSNSILAAHGLGGASSRKGLDELCLDWIEWAAARVLVTWSSLSQADRERLEGNRAALKSRIHSIEESVGTVTMRRQFKWYLTRYPKIEVESLFSDEVDQYGTLAKNGCGICHRKSKKAQFKVTFLGERYNQETLAPLKKRGDDEDEDEESDSDSSDSSDDDSDSASDRSSDNETWREEGEDARDRATYTFFAGNHCAQRAAILHKLHHWEWMTMQTLARHDSIRYIRRLLWRKHRMGRGKDGKMGAGAWEVWLAVNEMISD</sequence>
<evidence type="ECO:0000313" key="3">
    <source>
        <dbReference type="EMBL" id="CDW96796.1"/>
    </source>
</evidence>
<gene>
    <name evidence="3" type="primary">SSCI17170.1</name>
</gene>
<evidence type="ECO:0000313" key="4">
    <source>
        <dbReference type="Proteomes" id="UP000242770"/>
    </source>
</evidence>
<dbReference type="AlphaFoldDB" id="A0A0F7S392"/>
<feature type="domain" description="DUF4211" evidence="2">
    <location>
        <begin position="209"/>
        <end position="302"/>
    </location>
</feature>
<feature type="region of interest" description="Disordered" evidence="1">
    <location>
        <begin position="122"/>
        <end position="144"/>
    </location>
</feature>
<name>A0A0F7S392_9BASI</name>
<reference evidence="4" key="1">
    <citation type="submission" date="2014-06" db="EMBL/GenBank/DDBJ databases">
        <authorList>
            <person name="Berkman P.J."/>
        </authorList>
    </citation>
    <scope>NUCLEOTIDE SEQUENCE [LARGE SCALE GENOMIC DNA]</scope>
</reference>
<evidence type="ECO:0000256" key="1">
    <source>
        <dbReference type="SAM" id="MobiDB-lite"/>
    </source>
</evidence>
<keyword evidence="4" id="KW-1185">Reference proteome</keyword>
<dbReference type="Proteomes" id="UP000242770">
    <property type="component" value="Unassembled WGS sequence"/>
</dbReference>
<evidence type="ECO:0000259" key="2">
    <source>
        <dbReference type="Pfam" id="PF13926"/>
    </source>
</evidence>
<dbReference type="InterPro" id="IPR025451">
    <property type="entry name" value="DUF4211"/>
</dbReference>
<dbReference type="EMBL" id="CCFA01000878">
    <property type="protein sequence ID" value="CDW96796.1"/>
    <property type="molecule type" value="Genomic_DNA"/>
</dbReference>
<feature type="region of interest" description="Disordered" evidence="1">
    <location>
        <begin position="1"/>
        <end position="104"/>
    </location>
</feature>